<sequence>MVSVLVAVGISGGNDSGSFDSSAIPTQLRTGEFFIGANSIPGQLIMELCAFGRTGITVPSLMKGRWSQFSVVFTKVGLNRVVIVKFRYGRASSPLRQNSVPDEVSSRGLHLVVLTDIAVWQASWNHMA</sequence>
<dbReference type="Proteomes" id="UP001519460">
    <property type="component" value="Unassembled WGS sequence"/>
</dbReference>
<dbReference type="EMBL" id="JACVVK020000003">
    <property type="protein sequence ID" value="KAK7508070.1"/>
    <property type="molecule type" value="Genomic_DNA"/>
</dbReference>
<keyword evidence="2" id="KW-1185">Reference proteome</keyword>
<reference evidence="1 2" key="1">
    <citation type="journal article" date="2023" name="Sci. Data">
        <title>Genome assembly of the Korean intertidal mud-creeper Batillaria attramentaria.</title>
        <authorList>
            <person name="Patra A.K."/>
            <person name="Ho P.T."/>
            <person name="Jun S."/>
            <person name="Lee S.J."/>
            <person name="Kim Y."/>
            <person name="Won Y.J."/>
        </authorList>
    </citation>
    <scope>NUCLEOTIDE SEQUENCE [LARGE SCALE GENOMIC DNA]</scope>
    <source>
        <strain evidence="1">Wonlab-2016</strain>
    </source>
</reference>
<accession>A0ABD0M820</accession>
<comment type="caution">
    <text evidence="1">The sequence shown here is derived from an EMBL/GenBank/DDBJ whole genome shotgun (WGS) entry which is preliminary data.</text>
</comment>
<organism evidence="1 2">
    <name type="scientific">Batillaria attramentaria</name>
    <dbReference type="NCBI Taxonomy" id="370345"/>
    <lineage>
        <taxon>Eukaryota</taxon>
        <taxon>Metazoa</taxon>
        <taxon>Spiralia</taxon>
        <taxon>Lophotrochozoa</taxon>
        <taxon>Mollusca</taxon>
        <taxon>Gastropoda</taxon>
        <taxon>Caenogastropoda</taxon>
        <taxon>Sorbeoconcha</taxon>
        <taxon>Cerithioidea</taxon>
        <taxon>Batillariidae</taxon>
        <taxon>Batillaria</taxon>
    </lineage>
</organism>
<evidence type="ECO:0000313" key="1">
    <source>
        <dbReference type="EMBL" id="KAK7508070.1"/>
    </source>
</evidence>
<protein>
    <submittedName>
        <fullName evidence="1">Uncharacterized protein</fullName>
    </submittedName>
</protein>
<dbReference type="AlphaFoldDB" id="A0ABD0M820"/>
<evidence type="ECO:0000313" key="2">
    <source>
        <dbReference type="Proteomes" id="UP001519460"/>
    </source>
</evidence>
<proteinExistence type="predicted"/>
<gene>
    <name evidence="1" type="ORF">BaRGS_00001035</name>
</gene>
<name>A0ABD0M820_9CAEN</name>